<dbReference type="PANTHER" id="PTHR12458">
    <property type="entry name" value="ORF PROTEIN"/>
    <property type="match status" value="1"/>
</dbReference>
<organism evidence="2 3">
    <name type="scientific">Leucocoprinus leucothites</name>
    <dbReference type="NCBI Taxonomy" id="201217"/>
    <lineage>
        <taxon>Eukaryota</taxon>
        <taxon>Fungi</taxon>
        <taxon>Dikarya</taxon>
        <taxon>Basidiomycota</taxon>
        <taxon>Agaricomycotina</taxon>
        <taxon>Agaricomycetes</taxon>
        <taxon>Agaricomycetidae</taxon>
        <taxon>Agaricales</taxon>
        <taxon>Agaricineae</taxon>
        <taxon>Agaricaceae</taxon>
        <taxon>Leucocoprinus</taxon>
    </lineage>
</organism>
<evidence type="ECO:0000313" key="2">
    <source>
        <dbReference type="EMBL" id="KAF5357122.1"/>
    </source>
</evidence>
<keyword evidence="3" id="KW-1185">Reference proteome</keyword>
<dbReference type="InterPro" id="IPR007714">
    <property type="entry name" value="CFA20_dom"/>
</dbReference>
<gene>
    <name evidence="2" type="ORF">D9756_006477</name>
</gene>
<protein>
    <recommendedName>
        <fullName evidence="1">CFA20 domain-containing protein</fullName>
    </recommendedName>
</protein>
<dbReference type="EMBL" id="JAACJO010000006">
    <property type="protein sequence ID" value="KAF5357122.1"/>
    <property type="molecule type" value="Genomic_DNA"/>
</dbReference>
<dbReference type="AlphaFoldDB" id="A0A8H5G2G7"/>
<dbReference type="InterPro" id="IPR040441">
    <property type="entry name" value="CFA20/CFAP20DC"/>
</dbReference>
<evidence type="ECO:0000313" key="3">
    <source>
        <dbReference type="Proteomes" id="UP000559027"/>
    </source>
</evidence>
<name>A0A8H5G2G7_9AGAR</name>
<dbReference type="OrthoDB" id="7486196at2759"/>
<evidence type="ECO:0000259" key="1">
    <source>
        <dbReference type="Pfam" id="PF05018"/>
    </source>
</evidence>
<dbReference type="Pfam" id="PF05018">
    <property type="entry name" value="CFA20_dom"/>
    <property type="match status" value="1"/>
</dbReference>
<feature type="domain" description="CFA20" evidence="1">
    <location>
        <begin position="100"/>
        <end position="181"/>
    </location>
</feature>
<dbReference type="Proteomes" id="UP000559027">
    <property type="component" value="Unassembled WGS sequence"/>
</dbReference>
<comment type="caution">
    <text evidence="2">The sequence shown here is derived from an EMBL/GenBank/DDBJ whole genome shotgun (WGS) entry which is preliminary data.</text>
</comment>
<sequence length="214" mass="23205">MFSNILQPPSISLFSSTGSDPFQLWSLTLDTTAPSGTSVIQLLHDSAHGGSKSPYADNSSALIEPPALVELGGALAHLRTIETDSKEAEDTVTGTDRGYELDQTVLHIQSPKLPKTYIQCPPNLSPSSSLPERSSTPTPSLGLKYPWMHLQVRNLGREWSFEVGIVDTAGRTGVLRMSTFQVPNLLPFSSIPSCCAGNLRLLLREYSNPPALWT</sequence>
<proteinExistence type="predicted"/>
<reference evidence="2 3" key="1">
    <citation type="journal article" date="2020" name="ISME J.">
        <title>Uncovering the hidden diversity of litter-decomposition mechanisms in mushroom-forming fungi.</title>
        <authorList>
            <person name="Floudas D."/>
            <person name="Bentzer J."/>
            <person name="Ahren D."/>
            <person name="Johansson T."/>
            <person name="Persson P."/>
            <person name="Tunlid A."/>
        </authorList>
    </citation>
    <scope>NUCLEOTIDE SEQUENCE [LARGE SCALE GENOMIC DNA]</scope>
    <source>
        <strain evidence="2 3">CBS 146.42</strain>
    </source>
</reference>
<accession>A0A8H5G2G7</accession>